<proteinExistence type="predicted"/>
<accession>A0ABW3ZU39</accession>
<keyword evidence="2" id="KW-1185">Reference proteome</keyword>
<name>A0ABW3ZU39_9BACI</name>
<reference evidence="2" key="1">
    <citation type="journal article" date="2019" name="Int. J. Syst. Evol. Microbiol.">
        <title>The Global Catalogue of Microorganisms (GCM) 10K type strain sequencing project: providing services to taxonomists for standard genome sequencing and annotation.</title>
        <authorList>
            <consortium name="The Broad Institute Genomics Platform"/>
            <consortium name="The Broad Institute Genome Sequencing Center for Infectious Disease"/>
            <person name="Wu L."/>
            <person name="Ma J."/>
        </authorList>
    </citation>
    <scope>NUCLEOTIDE SEQUENCE [LARGE SCALE GENOMIC DNA]</scope>
    <source>
        <strain evidence="2">CCUG 54822</strain>
    </source>
</reference>
<protein>
    <submittedName>
        <fullName evidence="1">DUF1670 domain-containing protein</fullName>
    </submittedName>
</protein>
<dbReference type="InterPro" id="IPR012872">
    <property type="entry name" value="DUF1670"/>
</dbReference>
<dbReference type="Proteomes" id="UP001597178">
    <property type="component" value="Unassembled WGS sequence"/>
</dbReference>
<evidence type="ECO:0000313" key="2">
    <source>
        <dbReference type="Proteomes" id="UP001597178"/>
    </source>
</evidence>
<gene>
    <name evidence="1" type="ORF">ACFQ4A_08675</name>
</gene>
<comment type="caution">
    <text evidence="1">The sequence shown here is derived from an EMBL/GenBank/DDBJ whole genome shotgun (WGS) entry which is preliminary data.</text>
</comment>
<dbReference type="EMBL" id="JBHTNH010000019">
    <property type="protein sequence ID" value="MFD1361728.1"/>
    <property type="molecule type" value="Genomic_DNA"/>
</dbReference>
<evidence type="ECO:0000313" key="1">
    <source>
        <dbReference type="EMBL" id="MFD1361728.1"/>
    </source>
</evidence>
<dbReference type="Pfam" id="PF07900">
    <property type="entry name" value="DUF1670"/>
    <property type="match status" value="1"/>
</dbReference>
<organism evidence="1 2">
    <name type="scientific">Lentibacillus salinarum</name>
    <dbReference type="NCBI Taxonomy" id="446820"/>
    <lineage>
        <taxon>Bacteria</taxon>
        <taxon>Bacillati</taxon>
        <taxon>Bacillota</taxon>
        <taxon>Bacilli</taxon>
        <taxon>Bacillales</taxon>
        <taxon>Bacillaceae</taxon>
        <taxon>Lentibacillus</taxon>
    </lineage>
</organism>
<sequence>MMTFANYGFYPKSHETSFGNLTWVTTSSENENPKSGQQVEGYKALRIDLLLINVEDLKPVKDKCAKRDQVKIIRLINAAFEQGRWPFNP</sequence>